<dbReference type="PANTHER" id="PTHR47830">
    <property type="entry name" value="OS11G0534100 PROTEIN"/>
    <property type="match status" value="1"/>
</dbReference>
<evidence type="ECO:0000256" key="7">
    <source>
        <dbReference type="SAM" id="SignalP"/>
    </source>
</evidence>
<dbReference type="AlphaFoldDB" id="A0A1D1YW21"/>
<comment type="similarity">
    <text evidence="2">Belongs to the TMEM45 family.</text>
</comment>
<evidence type="ECO:0000256" key="2">
    <source>
        <dbReference type="ARBA" id="ARBA00006948"/>
    </source>
</evidence>
<evidence type="ECO:0000256" key="1">
    <source>
        <dbReference type="ARBA" id="ARBA00004141"/>
    </source>
</evidence>
<reference evidence="8" key="1">
    <citation type="submission" date="2015-07" db="EMBL/GenBank/DDBJ databases">
        <title>Transcriptome Assembly of Anthurium amnicola.</title>
        <authorList>
            <person name="Suzuki J."/>
        </authorList>
    </citation>
    <scope>NUCLEOTIDE SEQUENCE</scope>
</reference>
<proteinExistence type="inferred from homology"/>
<comment type="subcellular location">
    <subcellularLocation>
        <location evidence="1">Membrane</location>
        <topology evidence="1">Multi-pass membrane protein</topology>
    </subcellularLocation>
</comment>
<dbReference type="EMBL" id="GDJX01009079">
    <property type="protein sequence ID" value="JAT58857.1"/>
    <property type="molecule type" value="Transcribed_RNA"/>
</dbReference>
<dbReference type="InterPro" id="IPR006904">
    <property type="entry name" value="DUF716"/>
</dbReference>
<keyword evidence="3 6" id="KW-0812">Transmembrane</keyword>
<feature type="transmembrane region" description="Helical" evidence="6">
    <location>
        <begin position="68"/>
        <end position="85"/>
    </location>
</feature>
<evidence type="ECO:0000256" key="3">
    <source>
        <dbReference type="ARBA" id="ARBA00022692"/>
    </source>
</evidence>
<feature type="transmembrane region" description="Helical" evidence="6">
    <location>
        <begin position="132"/>
        <end position="154"/>
    </location>
</feature>
<feature type="transmembrane region" description="Helical" evidence="6">
    <location>
        <begin position="105"/>
        <end position="125"/>
    </location>
</feature>
<feature type="signal peptide" evidence="7">
    <location>
        <begin position="1"/>
        <end position="17"/>
    </location>
</feature>
<feature type="transmembrane region" description="Helical" evidence="6">
    <location>
        <begin position="193"/>
        <end position="217"/>
    </location>
</feature>
<organism evidence="8">
    <name type="scientific">Anthurium amnicola</name>
    <dbReference type="NCBI Taxonomy" id="1678845"/>
    <lineage>
        <taxon>Eukaryota</taxon>
        <taxon>Viridiplantae</taxon>
        <taxon>Streptophyta</taxon>
        <taxon>Embryophyta</taxon>
        <taxon>Tracheophyta</taxon>
        <taxon>Spermatophyta</taxon>
        <taxon>Magnoliopsida</taxon>
        <taxon>Liliopsida</taxon>
        <taxon>Araceae</taxon>
        <taxon>Pothoideae</taxon>
        <taxon>Potheae</taxon>
        <taxon>Anthurium</taxon>
    </lineage>
</organism>
<keyword evidence="8" id="KW-0830">Ubiquinone</keyword>
<keyword evidence="5 6" id="KW-0472">Membrane</keyword>
<feature type="non-terminal residue" evidence="8">
    <location>
        <position position="1"/>
    </location>
</feature>
<evidence type="ECO:0000256" key="5">
    <source>
        <dbReference type="ARBA" id="ARBA00023136"/>
    </source>
</evidence>
<gene>
    <name evidence="8" type="primary">ND3_0</name>
    <name evidence="8" type="ORF">g.39454</name>
</gene>
<name>A0A1D1YW21_9ARAE</name>
<accession>A0A1D1YW21</accession>
<evidence type="ECO:0000256" key="4">
    <source>
        <dbReference type="ARBA" id="ARBA00022989"/>
    </source>
</evidence>
<feature type="chain" id="PRO_5008900546" evidence="7">
    <location>
        <begin position="18"/>
        <end position="260"/>
    </location>
</feature>
<keyword evidence="4 6" id="KW-1133">Transmembrane helix</keyword>
<protein>
    <submittedName>
        <fullName evidence="8">NADH-ubiquinone oxidoreductase chain 3</fullName>
    </submittedName>
</protein>
<dbReference type="PANTHER" id="PTHR47830:SF1">
    <property type="entry name" value="OS11G0534100 PROTEIN"/>
    <property type="match status" value="1"/>
</dbReference>
<keyword evidence="7" id="KW-0732">Signal</keyword>
<feature type="transmembrane region" description="Helical" evidence="6">
    <location>
        <begin position="36"/>
        <end position="56"/>
    </location>
</feature>
<dbReference type="GO" id="GO:0016020">
    <property type="term" value="C:membrane"/>
    <property type="evidence" value="ECO:0007669"/>
    <property type="project" value="UniProtKB-SubCell"/>
</dbReference>
<dbReference type="Pfam" id="PF04819">
    <property type="entry name" value="DUF716"/>
    <property type="match status" value="1"/>
</dbReference>
<evidence type="ECO:0000256" key="6">
    <source>
        <dbReference type="SAM" id="Phobius"/>
    </source>
</evidence>
<sequence>LALLALVLAAAHQVVSASSAAPDPLLRGHTPVHRLAALQSAAVLLLFLLLAAAILLSHSHPHVLPLPPDLAFLLAALAFALHSAASARSAASYNPPDDLPAKCDAVASVVAAASAALCLALAVFPRLFVAELALAGSVSLLGLWSLQTGLSLYAEGFIPEGCHRLLDVTAGIEGSTRCDLVESRLRAAALLDLAFAMHATFVAVVAVVVYAAVARAVGAASGAVRRMGSYEALPTASSSGALNDVDHVQMKSMGKNAMQA</sequence>
<evidence type="ECO:0000313" key="8">
    <source>
        <dbReference type="EMBL" id="JAT58857.1"/>
    </source>
</evidence>